<dbReference type="InterPro" id="IPR032875">
    <property type="entry name" value="Succ_CoA_lig_flav_dom"/>
</dbReference>
<dbReference type="EMBL" id="BAAAVT010000002">
    <property type="protein sequence ID" value="GAA3053419.1"/>
    <property type="molecule type" value="Genomic_DNA"/>
</dbReference>
<dbReference type="Pfam" id="PF13380">
    <property type="entry name" value="CoA_binding_2"/>
    <property type="match status" value="1"/>
</dbReference>
<dbReference type="InterPro" id="IPR011761">
    <property type="entry name" value="ATP-grasp"/>
</dbReference>
<feature type="domain" description="N-acetyltransferase" evidence="3">
    <location>
        <begin position="26"/>
        <end position="182"/>
    </location>
</feature>
<dbReference type="InterPro" id="IPR016102">
    <property type="entry name" value="Succinyl-CoA_synth-like"/>
</dbReference>
<dbReference type="InterPro" id="IPR016181">
    <property type="entry name" value="Acyl_CoA_acyltransferase"/>
</dbReference>
<dbReference type="PANTHER" id="PTHR42793">
    <property type="entry name" value="COA BINDING DOMAIN CONTAINING PROTEIN"/>
    <property type="match status" value="1"/>
</dbReference>
<sequence>MGEPAETGGYPGHWEADVVLRDGAAAHLRPIGADDAERLQRMHAAQSESSIYLRYFTYKSSLTEKELRRFTQVDHVDRVAMVILLASPSGDQEIIGVGGYDRIDGTREAEVSFHISDAHQGRGLGSILLEHLAAAGRERGLERFSAEVLPENRKMLAVFSEAGYEVQRRFEDGVVVLEFPIDPTEKSRAVMEAREHRAESRSVAELLTPSQVAVIGASREYGSVGYHLVHNLVEGRFTGGVHAVNPDAFEVGGTEAYASLEHIKQDVDLAVVAVPPERLAEVVADCGRHGVKGLLVVTAGLEAEGAGGSRASGAVLDQRELVRLARGWGMRVIGPASVGLINTDPDISLNASLSPTMPLRGGVGLFSQSASIGVSLYAAAHRRQVGLSSVISAGNRADLSGNDAMQRFEDDEATRAVGIYLESFGNPRKFSRIARRLSLTKPVVVATSDVTGRRLPPGHDVRTTLTPRGAVDSMLEHSGVIQVGNHDSLMDVLQILASQPLPAGPRLGILSNSASMGRVLADAAQSHGLQAVRTESGLDLDGTRREAEDKLRKALDALLGAEEVDAVALCLQPTVAGEHQDHSRVILDTARQHPKPVVVSLIGVLEDDVPLNHLAAAAPVMETGALQQGVPVYSSPARSVAALGKIVRYQRWRQEGIGEPWTPSGLEGSTVSRTVDELLEGWLAESVSGTALHRLEAEQAAELLGHYGLSVMPSVPFTTPEEAVAAAERLGWPVAVKATTDSLRHRLDLGGVRLNISDADMLRRTVADMRAQLEGLGAPGLEVQAMAPIGQGCRVRALEDPLMGPVVSFGISGDAVDLLDDWAHAVPPLTDEDLRSLVRRPRAAQKLTGHRGLPPVDITAVEETLQRVAMLKDNHPQVAALEIAPLLVAEEGVSILHATIDIANPQQRTDSARRAISRW</sequence>
<dbReference type="InterPro" id="IPR013815">
    <property type="entry name" value="ATP_grasp_subdomain_1"/>
</dbReference>
<dbReference type="PROSITE" id="PS50975">
    <property type="entry name" value="ATP_GRASP"/>
    <property type="match status" value="1"/>
</dbReference>
<dbReference type="PANTHER" id="PTHR42793:SF1">
    <property type="entry name" value="PEPTIDYL-LYSINE N-ACETYLTRANSFERASE PATZ"/>
    <property type="match status" value="1"/>
</dbReference>
<dbReference type="Pfam" id="PF13549">
    <property type="entry name" value="ATP-grasp_5"/>
    <property type="match status" value="1"/>
</dbReference>
<dbReference type="Gene3D" id="3.30.470.20">
    <property type="entry name" value="ATP-grasp fold, B domain"/>
    <property type="match status" value="1"/>
</dbReference>
<dbReference type="SUPFAM" id="SSF52210">
    <property type="entry name" value="Succinyl-CoA synthetase domains"/>
    <property type="match status" value="2"/>
</dbReference>
<accession>A0ABP6LNL1</accession>
<dbReference type="Pfam" id="PF13607">
    <property type="entry name" value="Succ_CoA_lig"/>
    <property type="match status" value="1"/>
</dbReference>
<evidence type="ECO:0000256" key="1">
    <source>
        <dbReference type="PROSITE-ProRule" id="PRU00409"/>
    </source>
</evidence>
<dbReference type="InterPro" id="IPR036291">
    <property type="entry name" value="NAD(P)-bd_dom_sf"/>
</dbReference>
<dbReference type="Gene3D" id="3.40.50.720">
    <property type="entry name" value="NAD(P)-binding Rossmann-like Domain"/>
    <property type="match status" value="1"/>
</dbReference>
<dbReference type="RefSeq" id="WP_344683036.1">
    <property type="nucleotide sequence ID" value="NZ_BAAAVT010000002.1"/>
</dbReference>
<name>A0ABP6LNL1_9MICC</name>
<evidence type="ECO:0000313" key="4">
    <source>
        <dbReference type="EMBL" id="GAA3053419.1"/>
    </source>
</evidence>
<organism evidence="4 5">
    <name type="scientific">Nesterenkonia aethiopica</name>
    <dbReference type="NCBI Taxonomy" id="269144"/>
    <lineage>
        <taxon>Bacteria</taxon>
        <taxon>Bacillati</taxon>
        <taxon>Actinomycetota</taxon>
        <taxon>Actinomycetes</taxon>
        <taxon>Micrococcales</taxon>
        <taxon>Micrococcaceae</taxon>
        <taxon>Nesterenkonia</taxon>
    </lineage>
</organism>
<dbReference type="InterPro" id="IPR000182">
    <property type="entry name" value="GNAT_dom"/>
</dbReference>
<comment type="caution">
    <text evidence="4">The sequence shown here is derived from an EMBL/GenBank/DDBJ whole genome shotgun (WGS) entry which is preliminary data.</text>
</comment>
<feature type="domain" description="ATP-grasp" evidence="2">
    <location>
        <begin position="701"/>
        <end position="904"/>
    </location>
</feature>
<dbReference type="CDD" id="cd04301">
    <property type="entry name" value="NAT_SF"/>
    <property type="match status" value="1"/>
</dbReference>
<dbReference type="SUPFAM" id="SSF51735">
    <property type="entry name" value="NAD(P)-binding Rossmann-fold domains"/>
    <property type="match status" value="1"/>
</dbReference>
<dbReference type="Pfam" id="PF13302">
    <property type="entry name" value="Acetyltransf_3"/>
    <property type="match status" value="1"/>
</dbReference>
<keyword evidence="1" id="KW-0067">ATP-binding</keyword>
<dbReference type="Gene3D" id="3.40.50.261">
    <property type="entry name" value="Succinyl-CoA synthetase domains"/>
    <property type="match status" value="2"/>
</dbReference>
<gene>
    <name evidence="4" type="ORF">GCM10010529_04310</name>
</gene>
<evidence type="ECO:0000259" key="2">
    <source>
        <dbReference type="PROSITE" id="PS50975"/>
    </source>
</evidence>
<evidence type="ECO:0000313" key="5">
    <source>
        <dbReference type="Proteomes" id="UP001500236"/>
    </source>
</evidence>
<dbReference type="SMART" id="SM00881">
    <property type="entry name" value="CoA_binding"/>
    <property type="match status" value="1"/>
</dbReference>
<evidence type="ECO:0000259" key="3">
    <source>
        <dbReference type="PROSITE" id="PS51186"/>
    </source>
</evidence>
<protein>
    <submittedName>
        <fullName evidence="4">GNAT family N-acetyltransferase</fullName>
    </submittedName>
</protein>
<dbReference type="SUPFAM" id="SSF55729">
    <property type="entry name" value="Acyl-CoA N-acyltransferases (Nat)"/>
    <property type="match status" value="1"/>
</dbReference>
<reference evidence="5" key="1">
    <citation type="journal article" date="2019" name="Int. J. Syst. Evol. Microbiol.">
        <title>The Global Catalogue of Microorganisms (GCM) 10K type strain sequencing project: providing services to taxonomists for standard genome sequencing and annotation.</title>
        <authorList>
            <consortium name="The Broad Institute Genomics Platform"/>
            <consortium name="The Broad Institute Genome Sequencing Center for Infectious Disease"/>
            <person name="Wu L."/>
            <person name="Ma J."/>
        </authorList>
    </citation>
    <scope>NUCLEOTIDE SEQUENCE [LARGE SCALE GENOMIC DNA]</scope>
    <source>
        <strain evidence="5">JCM 14309</strain>
    </source>
</reference>
<proteinExistence type="predicted"/>
<keyword evidence="5" id="KW-1185">Reference proteome</keyword>
<dbReference type="Proteomes" id="UP001500236">
    <property type="component" value="Unassembled WGS sequence"/>
</dbReference>
<dbReference type="Gene3D" id="3.40.630.30">
    <property type="match status" value="1"/>
</dbReference>
<dbReference type="InterPro" id="IPR003781">
    <property type="entry name" value="CoA-bd"/>
</dbReference>
<keyword evidence="1" id="KW-0547">Nucleotide-binding</keyword>
<dbReference type="SUPFAM" id="SSF56059">
    <property type="entry name" value="Glutathione synthetase ATP-binding domain-like"/>
    <property type="match status" value="1"/>
</dbReference>
<dbReference type="PROSITE" id="PS51186">
    <property type="entry name" value="GNAT"/>
    <property type="match status" value="1"/>
</dbReference>
<dbReference type="Gene3D" id="3.30.1490.20">
    <property type="entry name" value="ATP-grasp fold, A domain"/>
    <property type="match status" value="1"/>
</dbReference>